<dbReference type="AlphaFoldDB" id="A0AAV7QI85"/>
<gene>
    <name evidence="2" type="ORF">NDU88_006549</name>
</gene>
<dbReference type="Proteomes" id="UP001066276">
    <property type="component" value="Chromosome 6"/>
</dbReference>
<name>A0AAV7QI85_PLEWA</name>
<organism evidence="2 3">
    <name type="scientific">Pleurodeles waltl</name>
    <name type="common">Iberian ribbed newt</name>
    <dbReference type="NCBI Taxonomy" id="8319"/>
    <lineage>
        <taxon>Eukaryota</taxon>
        <taxon>Metazoa</taxon>
        <taxon>Chordata</taxon>
        <taxon>Craniata</taxon>
        <taxon>Vertebrata</taxon>
        <taxon>Euteleostomi</taxon>
        <taxon>Amphibia</taxon>
        <taxon>Batrachia</taxon>
        <taxon>Caudata</taxon>
        <taxon>Salamandroidea</taxon>
        <taxon>Salamandridae</taxon>
        <taxon>Pleurodelinae</taxon>
        <taxon>Pleurodeles</taxon>
    </lineage>
</organism>
<evidence type="ECO:0000313" key="3">
    <source>
        <dbReference type="Proteomes" id="UP001066276"/>
    </source>
</evidence>
<feature type="compositionally biased region" description="Basic and acidic residues" evidence="1">
    <location>
        <begin position="78"/>
        <end position="99"/>
    </location>
</feature>
<keyword evidence="3" id="KW-1185">Reference proteome</keyword>
<dbReference type="EMBL" id="JANPWB010000010">
    <property type="protein sequence ID" value="KAJ1140191.1"/>
    <property type="molecule type" value="Genomic_DNA"/>
</dbReference>
<accession>A0AAV7QI85</accession>
<proteinExistence type="predicted"/>
<evidence type="ECO:0000313" key="2">
    <source>
        <dbReference type="EMBL" id="KAJ1140191.1"/>
    </source>
</evidence>
<reference evidence="2" key="1">
    <citation type="journal article" date="2022" name="bioRxiv">
        <title>Sequencing and chromosome-scale assembly of the giantPleurodeles waltlgenome.</title>
        <authorList>
            <person name="Brown T."/>
            <person name="Elewa A."/>
            <person name="Iarovenko S."/>
            <person name="Subramanian E."/>
            <person name="Araus A.J."/>
            <person name="Petzold A."/>
            <person name="Susuki M."/>
            <person name="Suzuki K.-i.T."/>
            <person name="Hayashi T."/>
            <person name="Toyoda A."/>
            <person name="Oliveira C."/>
            <person name="Osipova E."/>
            <person name="Leigh N.D."/>
            <person name="Simon A."/>
            <person name="Yun M.H."/>
        </authorList>
    </citation>
    <scope>NUCLEOTIDE SEQUENCE</scope>
    <source>
        <strain evidence="2">20211129_DDA</strain>
        <tissue evidence="2">Liver</tissue>
    </source>
</reference>
<protein>
    <submittedName>
        <fullName evidence="2">Uncharacterized protein</fullName>
    </submittedName>
</protein>
<feature type="region of interest" description="Disordered" evidence="1">
    <location>
        <begin position="78"/>
        <end position="110"/>
    </location>
</feature>
<comment type="caution">
    <text evidence="2">The sequence shown here is derived from an EMBL/GenBank/DDBJ whole genome shotgun (WGS) entry which is preliminary data.</text>
</comment>
<sequence>MSGGPAPALQPSSERVKKARPRRPGGRWWRGTVTEGPEKKGPRALWGNLKLSTAGQSLLWMGATCCGPGTREWRQERTEIRGRGAREIPETPARRERPPGPKKLKERGEA</sequence>
<evidence type="ECO:0000256" key="1">
    <source>
        <dbReference type="SAM" id="MobiDB-lite"/>
    </source>
</evidence>
<feature type="region of interest" description="Disordered" evidence="1">
    <location>
        <begin position="1"/>
        <end position="41"/>
    </location>
</feature>
<feature type="compositionally biased region" description="Basic residues" evidence="1">
    <location>
        <begin position="100"/>
        <end position="110"/>
    </location>
</feature>